<feature type="region of interest" description="Disordered" evidence="1">
    <location>
        <begin position="147"/>
        <end position="177"/>
    </location>
</feature>
<name>A0ABW7C4R3_9ACTN</name>
<gene>
    <name evidence="2" type="ORF">ACGFYS_36165</name>
</gene>
<feature type="compositionally biased region" description="Basic and acidic residues" evidence="1">
    <location>
        <begin position="154"/>
        <end position="163"/>
    </location>
</feature>
<evidence type="ECO:0000313" key="2">
    <source>
        <dbReference type="EMBL" id="MFG3194348.1"/>
    </source>
</evidence>
<dbReference type="Proteomes" id="UP001604282">
    <property type="component" value="Unassembled WGS sequence"/>
</dbReference>
<protein>
    <submittedName>
        <fullName evidence="2">Uncharacterized protein</fullName>
    </submittedName>
</protein>
<sequence length="264" mass="28243">MHGPVTDDERAAEERRLHHERWQWGGRLPSRRLRAVRGSNVLGLLDFDSDLVHALGAAGADVQRAVALLAARRACERAGLTTVPWVAGALTALAEGRPLPPPFDDTARMWETLRATPLAPGPPVRGAVPPGRPPYFPPTPPGWAWIETSEPGDDGAKHYELGRLPESPPPTVSDAKSSAARAGAGRAPAFVTPMALTHPARTPQVRGPISQPHFALPAVLAAAEPSPLKAALDAVSHALETYGEHYPEFLEEVRPLCARPGKPR</sequence>
<organism evidence="2 3">
    <name type="scientific">Streptomyces omiyaensis</name>
    <dbReference type="NCBI Taxonomy" id="68247"/>
    <lineage>
        <taxon>Bacteria</taxon>
        <taxon>Bacillati</taxon>
        <taxon>Actinomycetota</taxon>
        <taxon>Actinomycetes</taxon>
        <taxon>Kitasatosporales</taxon>
        <taxon>Streptomycetaceae</taxon>
        <taxon>Streptomyces</taxon>
    </lineage>
</organism>
<comment type="caution">
    <text evidence="2">The sequence shown here is derived from an EMBL/GenBank/DDBJ whole genome shotgun (WGS) entry which is preliminary data.</text>
</comment>
<evidence type="ECO:0000256" key="1">
    <source>
        <dbReference type="SAM" id="MobiDB-lite"/>
    </source>
</evidence>
<evidence type="ECO:0000313" key="3">
    <source>
        <dbReference type="Proteomes" id="UP001604282"/>
    </source>
</evidence>
<keyword evidence="3" id="KW-1185">Reference proteome</keyword>
<dbReference type="RefSeq" id="WP_392884975.1">
    <property type="nucleotide sequence ID" value="NZ_JBICZW010000049.1"/>
</dbReference>
<dbReference type="EMBL" id="JBICZW010000049">
    <property type="protein sequence ID" value="MFG3194348.1"/>
    <property type="molecule type" value="Genomic_DNA"/>
</dbReference>
<proteinExistence type="predicted"/>
<reference evidence="2 3" key="1">
    <citation type="submission" date="2024-10" db="EMBL/GenBank/DDBJ databases">
        <title>The Natural Products Discovery Center: Release of the First 8490 Sequenced Strains for Exploring Actinobacteria Biosynthetic Diversity.</title>
        <authorList>
            <person name="Kalkreuter E."/>
            <person name="Kautsar S.A."/>
            <person name="Yang D."/>
            <person name="Bader C.D."/>
            <person name="Teijaro C.N."/>
            <person name="Fluegel L."/>
            <person name="Davis C.M."/>
            <person name="Simpson J.R."/>
            <person name="Lauterbach L."/>
            <person name="Steele A.D."/>
            <person name="Gui C."/>
            <person name="Meng S."/>
            <person name="Li G."/>
            <person name="Viehrig K."/>
            <person name="Ye F."/>
            <person name="Su P."/>
            <person name="Kiefer A.F."/>
            <person name="Nichols A."/>
            <person name="Cepeda A.J."/>
            <person name="Yan W."/>
            <person name="Fan B."/>
            <person name="Jiang Y."/>
            <person name="Adhikari A."/>
            <person name="Zheng C.-J."/>
            <person name="Schuster L."/>
            <person name="Cowan T.M."/>
            <person name="Smanski M.J."/>
            <person name="Chevrette M.G."/>
            <person name="De Carvalho L.P.S."/>
            <person name="Shen B."/>
        </authorList>
    </citation>
    <scope>NUCLEOTIDE SEQUENCE [LARGE SCALE GENOMIC DNA]</scope>
    <source>
        <strain evidence="2 3">NPDC048229</strain>
    </source>
</reference>
<accession>A0ABW7C4R3</accession>